<reference evidence="9" key="1">
    <citation type="submission" date="2020-05" db="EMBL/GenBank/DDBJ databases">
        <title>Frigoriglobus tundricola gen. nov., sp. nov., a psychrotolerant cellulolytic planctomycete of the family Gemmataceae with two divergent copies of 16S rRNA gene.</title>
        <authorList>
            <person name="Kulichevskaya I.S."/>
            <person name="Ivanova A.A."/>
            <person name="Naumoff D.G."/>
            <person name="Beletsky A.V."/>
            <person name="Rijpstra W.I.C."/>
            <person name="Sinninghe Damste J.S."/>
            <person name="Mardanov A.V."/>
            <person name="Ravin N.V."/>
            <person name="Dedysh S.N."/>
        </authorList>
    </citation>
    <scope>NUCLEOTIDE SEQUENCE [LARGE SCALE GENOMIC DNA]</scope>
    <source>
        <strain evidence="9">PL17</strain>
    </source>
</reference>
<gene>
    <name evidence="8" type="ORF">FTUN_6027</name>
</gene>
<evidence type="ECO:0000256" key="5">
    <source>
        <dbReference type="ARBA" id="ARBA00023136"/>
    </source>
</evidence>
<evidence type="ECO:0000256" key="6">
    <source>
        <dbReference type="SAM" id="MobiDB-lite"/>
    </source>
</evidence>
<proteinExistence type="predicted"/>
<evidence type="ECO:0000256" key="3">
    <source>
        <dbReference type="ARBA" id="ARBA00022692"/>
    </source>
</evidence>
<keyword evidence="4" id="KW-1133">Transmembrane helix</keyword>
<evidence type="ECO:0000256" key="1">
    <source>
        <dbReference type="ARBA" id="ARBA00004651"/>
    </source>
</evidence>
<dbReference type="AlphaFoldDB" id="A0A6M5YWG2"/>
<feature type="region of interest" description="Disordered" evidence="6">
    <location>
        <begin position="421"/>
        <end position="446"/>
    </location>
</feature>
<evidence type="ECO:0000259" key="7">
    <source>
        <dbReference type="Pfam" id="PF12696"/>
    </source>
</evidence>
<dbReference type="EMBL" id="CP053452">
    <property type="protein sequence ID" value="QJW98437.1"/>
    <property type="molecule type" value="Genomic_DNA"/>
</dbReference>
<organism evidence="8 9">
    <name type="scientific">Frigoriglobus tundricola</name>
    <dbReference type="NCBI Taxonomy" id="2774151"/>
    <lineage>
        <taxon>Bacteria</taxon>
        <taxon>Pseudomonadati</taxon>
        <taxon>Planctomycetota</taxon>
        <taxon>Planctomycetia</taxon>
        <taxon>Gemmatales</taxon>
        <taxon>Gemmataceae</taxon>
        <taxon>Frigoriglobus</taxon>
    </lineage>
</organism>
<dbReference type="Proteomes" id="UP000503447">
    <property type="component" value="Chromosome"/>
</dbReference>
<comment type="subcellular location">
    <subcellularLocation>
        <location evidence="1">Cell membrane</location>
        <topology evidence="1">Multi-pass membrane protein</topology>
    </subcellularLocation>
</comment>
<dbReference type="PANTHER" id="PTHR37937:SF1">
    <property type="entry name" value="CONJUGATIVE TRANSFER: DNA TRANSPORT"/>
    <property type="match status" value="1"/>
</dbReference>
<sequence length="500" mass="56002">MSWFSFGRRRSLSRPAATRSPWPLDMPLLRWTAEESFTLEDACKGLQIWGMTGSGKSSASGHLVALSYLRSGFGGLVLCAKPDEAETWRKYCQQTGRADQLVVFSPSSPWRFNFLDYELSRPGAGAGLTENILRLFMTVAEIAGRGTGGGEGREDEGYWKRSLQQLLRNTIDLLVIATGRVSVPDLYRLVVSAPTSFDQTGSETWQTRSFCWQCLQHGDTASKRGYQAHDFQLVADYFLLEYPGLSEKTRSVIVSTFTSMIDVLNRGVLRELFCTTTNVTPEDCLDGKIVVIDLPVKEFAEVGQFAAVLWKYLFQRAVERRDVRGDPRPVFLFVDESQLFTTAFDALFQTTARSARCCTVFLTQNLNNYLTAYKGPSGPAEAKSLLGNLTTHVVHALADSDTAQFVAELIGRRRQLFMNGSASHESPHPIDDLFGRRSGQQSGGFSESFEYDLQPSELFRMKTGGIANNFQVQGLVWRGGRPFPSTCRSYLWTIFDQRRT</sequence>
<dbReference type="SUPFAM" id="SSF52540">
    <property type="entry name" value="P-loop containing nucleoside triphosphate hydrolases"/>
    <property type="match status" value="1"/>
</dbReference>
<dbReference type="Pfam" id="PF12696">
    <property type="entry name" value="TraG-D_C"/>
    <property type="match status" value="1"/>
</dbReference>
<dbReference type="InterPro" id="IPR027417">
    <property type="entry name" value="P-loop_NTPase"/>
</dbReference>
<protein>
    <recommendedName>
        <fullName evidence="7">TraD/TraG TraM recognition site domain-containing protein</fullName>
    </recommendedName>
</protein>
<feature type="domain" description="TraD/TraG TraM recognition site" evidence="7">
    <location>
        <begin position="329"/>
        <end position="439"/>
    </location>
</feature>
<feature type="compositionally biased region" description="Low complexity" evidence="6">
    <location>
        <begin position="436"/>
        <end position="446"/>
    </location>
</feature>
<accession>A0A6M5YWG2</accession>
<keyword evidence="3" id="KW-0812">Transmembrane</keyword>
<dbReference type="InterPro" id="IPR032689">
    <property type="entry name" value="TraG-D_C"/>
</dbReference>
<feature type="compositionally biased region" description="Basic and acidic residues" evidence="6">
    <location>
        <begin position="425"/>
        <end position="435"/>
    </location>
</feature>
<dbReference type="KEGG" id="ftj:FTUN_6027"/>
<keyword evidence="2" id="KW-1003">Cell membrane</keyword>
<evidence type="ECO:0000256" key="4">
    <source>
        <dbReference type="ARBA" id="ARBA00022989"/>
    </source>
</evidence>
<keyword evidence="5" id="KW-0472">Membrane</keyword>
<dbReference type="GO" id="GO:0005886">
    <property type="term" value="C:plasma membrane"/>
    <property type="evidence" value="ECO:0007669"/>
    <property type="project" value="UniProtKB-SubCell"/>
</dbReference>
<evidence type="ECO:0000256" key="2">
    <source>
        <dbReference type="ARBA" id="ARBA00022475"/>
    </source>
</evidence>
<evidence type="ECO:0000313" key="9">
    <source>
        <dbReference type="Proteomes" id="UP000503447"/>
    </source>
</evidence>
<dbReference type="Gene3D" id="3.40.50.300">
    <property type="entry name" value="P-loop containing nucleotide triphosphate hydrolases"/>
    <property type="match status" value="1"/>
</dbReference>
<evidence type="ECO:0000313" key="8">
    <source>
        <dbReference type="EMBL" id="QJW98437.1"/>
    </source>
</evidence>
<dbReference type="InterPro" id="IPR051539">
    <property type="entry name" value="T4SS-coupling_protein"/>
</dbReference>
<dbReference type="PANTHER" id="PTHR37937">
    <property type="entry name" value="CONJUGATIVE TRANSFER: DNA TRANSPORT"/>
    <property type="match status" value="1"/>
</dbReference>
<name>A0A6M5YWG2_9BACT</name>
<keyword evidence="9" id="KW-1185">Reference proteome</keyword>